<dbReference type="AlphaFoldDB" id="A0A2K8MGF3"/>
<keyword evidence="1" id="KW-0805">Transcription regulation</keyword>
<keyword evidence="5" id="KW-1185">Reference proteome</keyword>
<evidence type="ECO:0000259" key="3">
    <source>
        <dbReference type="PROSITE" id="PS01124"/>
    </source>
</evidence>
<dbReference type="EMBL" id="CP024923">
    <property type="protein sequence ID" value="ATY32960.1"/>
    <property type="molecule type" value="Genomic_DNA"/>
</dbReference>
<dbReference type="GO" id="GO:0043565">
    <property type="term" value="F:sequence-specific DNA binding"/>
    <property type="evidence" value="ECO:0007669"/>
    <property type="project" value="InterPro"/>
</dbReference>
<evidence type="ECO:0000256" key="1">
    <source>
        <dbReference type="ARBA" id="ARBA00023015"/>
    </source>
</evidence>
<dbReference type="PROSITE" id="PS01124">
    <property type="entry name" value="HTH_ARAC_FAMILY_2"/>
    <property type="match status" value="1"/>
</dbReference>
<dbReference type="SUPFAM" id="SSF46689">
    <property type="entry name" value="Homeodomain-like"/>
    <property type="match status" value="2"/>
</dbReference>
<dbReference type="KEGG" id="sphc:CVN68_14140"/>
<dbReference type="PANTHER" id="PTHR43436:SF1">
    <property type="entry name" value="TRANSCRIPTIONAL REGULATORY PROTEIN"/>
    <property type="match status" value="1"/>
</dbReference>
<name>A0A2K8MGF3_9SPHN</name>
<reference evidence="4 5" key="1">
    <citation type="submission" date="2017-11" db="EMBL/GenBank/DDBJ databases">
        <title>Complete genome sequence of Sphingomonas sp. Strain Cra20, a psychrotolerant potential plant growth promoting rhizobacteria.</title>
        <authorList>
            <person name="Luo Y."/>
        </authorList>
    </citation>
    <scope>NUCLEOTIDE SEQUENCE [LARGE SCALE GENOMIC DNA]</scope>
    <source>
        <strain evidence="4 5">Cra20</strain>
    </source>
</reference>
<dbReference type="RefSeq" id="WP_100282765.1">
    <property type="nucleotide sequence ID" value="NZ_CP024923.1"/>
</dbReference>
<evidence type="ECO:0000313" key="5">
    <source>
        <dbReference type="Proteomes" id="UP000229081"/>
    </source>
</evidence>
<dbReference type="InterPro" id="IPR009057">
    <property type="entry name" value="Homeodomain-like_sf"/>
</dbReference>
<dbReference type="SMART" id="SM00342">
    <property type="entry name" value="HTH_ARAC"/>
    <property type="match status" value="1"/>
</dbReference>
<keyword evidence="2" id="KW-0804">Transcription</keyword>
<dbReference type="Gene3D" id="1.10.10.60">
    <property type="entry name" value="Homeodomain-like"/>
    <property type="match status" value="1"/>
</dbReference>
<dbReference type="Proteomes" id="UP000229081">
    <property type="component" value="Chromosome"/>
</dbReference>
<dbReference type="GO" id="GO:0003700">
    <property type="term" value="F:DNA-binding transcription factor activity"/>
    <property type="evidence" value="ECO:0007669"/>
    <property type="project" value="InterPro"/>
</dbReference>
<dbReference type="InterPro" id="IPR009594">
    <property type="entry name" value="Tscrpt_reg_HTH_AraC_N"/>
</dbReference>
<dbReference type="OrthoDB" id="9802263at2"/>
<feature type="domain" description="HTH araC/xylS-type" evidence="3">
    <location>
        <begin position="189"/>
        <end position="287"/>
    </location>
</feature>
<protein>
    <submittedName>
        <fullName evidence="4">AraC family transcriptional regulator CmrA</fullName>
    </submittedName>
</protein>
<gene>
    <name evidence="4" type="ORF">CVN68_14140</name>
</gene>
<dbReference type="PANTHER" id="PTHR43436">
    <property type="entry name" value="ARAC-FAMILY TRANSCRIPTIONAL REGULATOR"/>
    <property type="match status" value="1"/>
</dbReference>
<evidence type="ECO:0000313" key="4">
    <source>
        <dbReference type="EMBL" id="ATY32960.1"/>
    </source>
</evidence>
<sequence length="298" mass="31994">MAHQELAEQIARYAERDGIIDTPIARLALVRSGQSGEPVHMVQRPALCIIAQGGKRVLLGDAVIDYGPASYLVASLDLPITGAVTQASADAPYLCFCLYLDPALLSEIALTLPPVSAGAEDSAGMRLHPMTPELIDAATRLTALLGDPANAPLLAPLIERELLVRLMTGPGGGVLRAIANGESRTGQIAQAIAWLKAHFREPFSGPPLAALAGMSLSSFHDHFRRATAMTPLQYQKQLRLQEARALMLADRLDAAEAGFRVGYDSPSQFSREYRRLFGAPPVRDIGRLRTTPQMAIAV</sequence>
<dbReference type="Pfam" id="PF06719">
    <property type="entry name" value="AraC_N"/>
    <property type="match status" value="1"/>
</dbReference>
<dbReference type="InterPro" id="IPR018060">
    <property type="entry name" value="HTH_AraC"/>
</dbReference>
<organism evidence="4 5">
    <name type="scientific">Sphingomonas psychrotolerans</name>
    <dbReference type="NCBI Taxonomy" id="1327635"/>
    <lineage>
        <taxon>Bacteria</taxon>
        <taxon>Pseudomonadati</taxon>
        <taxon>Pseudomonadota</taxon>
        <taxon>Alphaproteobacteria</taxon>
        <taxon>Sphingomonadales</taxon>
        <taxon>Sphingomonadaceae</taxon>
        <taxon>Sphingomonas</taxon>
    </lineage>
</organism>
<evidence type="ECO:0000256" key="2">
    <source>
        <dbReference type="ARBA" id="ARBA00023163"/>
    </source>
</evidence>
<dbReference type="Pfam" id="PF12833">
    <property type="entry name" value="HTH_18"/>
    <property type="match status" value="1"/>
</dbReference>
<accession>A0A2K8MGF3</accession>
<proteinExistence type="predicted"/>